<dbReference type="EMBL" id="CP144690">
    <property type="protein sequence ID" value="WVY89997.1"/>
    <property type="molecule type" value="Genomic_DNA"/>
</dbReference>
<dbReference type="GO" id="GO:0001709">
    <property type="term" value="P:cell fate determination"/>
    <property type="evidence" value="ECO:0007669"/>
    <property type="project" value="TreeGrafter"/>
</dbReference>
<organism evidence="2 3">
    <name type="scientific">Vigna mungo</name>
    <name type="common">Black gram</name>
    <name type="synonym">Phaseolus mungo</name>
    <dbReference type="NCBI Taxonomy" id="3915"/>
    <lineage>
        <taxon>Eukaryota</taxon>
        <taxon>Viridiplantae</taxon>
        <taxon>Streptophyta</taxon>
        <taxon>Embryophyta</taxon>
        <taxon>Tracheophyta</taxon>
        <taxon>Spermatophyta</taxon>
        <taxon>Magnoliopsida</taxon>
        <taxon>eudicotyledons</taxon>
        <taxon>Gunneridae</taxon>
        <taxon>Pentapetalae</taxon>
        <taxon>rosids</taxon>
        <taxon>fabids</taxon>
        <taxon>Fabales</taxon>
        <taxon>Fabaceae</taxon>
        <taxon>Papilionoideae</taxon>
        <taxon>50 kb inversion clade</taxon>
        <taxon>NPAAA clade</taxon>
        <taxon>indigoferoid/millettioid clade</taxon>
        <taxon>Phaseoleae</taxon>
        <taxon>Vigna</taxon>
    </lineage>
</organism>
<dbReference type="AlphaFoldDB" id="A0AAQ3REM9"/>
<accession>A0AAQ3REM9</accession>
<protein>
    <submittedName>
        <fullName evidence="2">Uncharacterized protein</fullName>
    </submittedName>
</protein>
<dbReference type="PANTHER" id="PTHR33184">
    <property type="entry name" value="PROTEIN TAPETUM DETERMINANT 1-LIKE-RELATED"/>
    <property type="match status" value="1"/>
</dbReference>
<gene>
    <name evidence="2" type="ORF">V8G54_035511</name>
</gene>
<evidence type="ECO:0000256" key="1">
    <source>
        <dbReference type="ARBA" id="ARBA00022729"/>
    </source>
</evidence>
<dbReference type="Proteomes" id="UP001374535">
    <property type="component" value="Chromosome 11"/>
</dbReference>
<keyword evidence="3" id="KW-1185">Reference proteome</keyword>
<keyword evidence="1" id="KW-0732">Signal</keyword>
<evidence type="ECO:0000313" key="3">
    <source>
        <dbReference type="Proteomes" id="UP001374535"/>
    </source>
</evidence>
<dbReference type="InterPro" id="IPR040361">
    <property type="entry name" value="TPD1"/>
</dbReference>
<reference evidence="2 3" key="1">
    <citation type="journal article" date="2023" name="Life. Sci Alliance">
        <title>Evolutionary insights into 3D genome organization and epigenetic landscape of Vigna mungo.</title>
        <authorList>
            <person name="Junaid A."/>
            <person name="Singh B."/>
            <person name="Bhatia S."/>
        </authorList>
    </citation>
    <scope>NUCLEOTIDE SEQUENCE [LARGE SCALE GENOMIC DNA]</scope>
    <source>
        <strain evidence="2">Urdbean</strain>
    </source>
</reference>
<sequence length="149" mass="16571">MMMSGTCSLRDLSIRQNVTGVKVRGKPEWRVKITNNCACVQLNVMLNCEGFRTVEKIDPTVLRISPAGCLLNNGQSVYGDPVQFNYAWDNQFEFTPLSSQIACRHYSCPTRPVGIPRWTEGGGPWAVLLELGHKLTIPVSTLHNPGQHC</sequence>
<evidence type="ECO:0000313" key="2">
    <source>
        <dbReference type="EMBL" id="WVY89997.1"/>
    </source>
</evidence>
<proteinExistence type="predicted"/>
<dbReference type="PANTHER" id="PTHR33184:SF72">
    <property type="entry name" value="BETA-1,3-N-ACETYLGLUCOSAMINYLTRANSFERASE FAMILY PROTEIN"/>
    <property type="match status" value="1"/>
</dbReference>
<name>A0AAQ3REM9_VIGMU</name>
<dbReference type="Pfam" id="PF24068">
    <property type="entry name" value="TPD1_C"/>
    <property type="match status" value="1"/>
</dbReference>